<feature type="transmembrane region" description="Helical" evidence="1">
    <location>
        <begin position="311"/>
        <end position="334"/>
    </location>
</feature>
<keyword evidence="3" id="KW-0378">Hydrolase</keyword>
<reference evidence="3 4" key="1">
    <citation type="submission" date="2016-08" db="EMBL/GenBank/DDBJ databases">
        <authorList>
            <person name="Seilhamer J.J."/>
        </authorList>
    </citation>
    <scope>NUCLEOTIDE SEQUENCE [LARGE SCALE GENOMIC DNA]</scope>
    <source>
        <strain evidence="3 4">P1-7</strain>
    </source>
</reference>
<dbReference type="Pfam" id="PF01757">
    <property type="entry name" value="Acyl_transf_3"/>
    <property type="match status" value="1"/>
</dbReference>
<feature type="transmembrane region" description="Helical" evidence="1">
    <location>
        <begin position="250"/>
        <end position="267"/>
    </location>
</feature>
<dbReference type="PANTHER" id="PTHR23028">
    <property type="entry name" value="ACETYLTRANSFERASE"/>
    <property type="match status" value="1"/>
</dbReference>
<sequence length="357" mass="39273">MINERVLSIRQSNSKHFESLQVLRFAAAFAVVLFHFGSGLTIQYHLDRNYLGMGAAGVDVFFVLSGFIISYSSDPARGVAYFARKRLSRIVPLYWLLTFAIILIALVKPNLLNSTIVSVETVVKSLLFIPYEKSGGAIQPILFLGWTLCYEMFFYMIFGACLLFGAKATWYACAIVLSLVALGAIWPHGSVEWRFYTSPILIEFALGMMLHKAYSASSAFRSGSNTVAVALVILACGAHFLITTLAGPNIFASSLLAVLLVSGFLLMRLPAGKILATLVLLGDASYSLYLIHPYTLQLPIKLLGDHFSISFVTGILVLVTLCTIGISVMLLKFFERPMQAFLMRRSKPIGQPVVQAE</sequence>
<name>A0A1C3UDW5_9HYPH</name>
<keyword evidence="1" id="KW-1133">Transmembrane helix</keyword>
<proteinExistence type="predicted"/>
<evidence type="ECO:0000256" key="1">
    <source>
        <dbReference type="SAM" id="Phobius"/>
    </source>
</evidence>
<dbReference type="EMBL" id="FMAF01000002">
    <property type="protein sequence ID" value="SCB13615.1"/>
    <property type="molecule type" value="Genomic_DNA"/>
</dbReference>
<dbReference type="GO" id="GO:0000271">
    <property type="term" value="P:polysaccharide biosynthetic process"/>
    <property type="evidence" value="ECO:0007669"/>
    <property type="project" value="TreeGrafter"/>
</dbReference>
<dbReference type="Proteomes" id="UP000199205">
    <property type="component" value="Unassembled WGS sequence"/>
</dbReference>
<organism evidence="3 4">
    <name type="scientific">Rhizobium lusitanum</name>
    <dbReference type="NCBI Taxonomy" id="293958"/>
    <lineage>
        <taxon>Bacteria</taxon>
        <taxon>Pseudomonadati</taxon>
        <taxon>Pseudomonadota</taxon>
        <taxon>Alphaproteobacteria</taxon>
        <taxon>Hyphomicrobiales</taxon>
        <taxon>Rhizobiaceae</taxon>
        <taxon>Rhizobium/Agrobacterium group</taxon>
        <taxon>Rhizobium</taxon>
    </lineage>
</organism>
<feature type="transmembrane region" description="Helical" evidence="1">
    <location>
        <begin position="274"/>
        <end position="291"/>
    </location>
</feature>
<dbReference type="InterPro" id="IPR050879">
    <property type="entry name" value="Acyltransferase_3"/>
</dbReference>
<evidence type="ECO:0000259" key="2">
    <source>
        <dbReference type="Pfam" id="PF01757"/>
    </source>
</evidence>
<feature type="transmembrane region" description="Helical" evidence="1">
    <location>
        <begin position="21"/>
        <end position="44"/>
    </location>
</feature>
<evidence type="ECO:0000313" key="3">
    <source>
        <dbReference type="EMBL" id="SCB13615.1"/>
    </source>
</evidence>
<dbReference type="RefSeq" id="WP_037195825.1">
    <property type="nucleotide sequence ID" value="NZ_FMAF01000002.1"/>
</dbReference>
<protein>
    <submittedName>
        <fullName evidence="3">Peptidoglycan/LPS O-acetylase OafA/YrhL, contains acyltransferase and SGNH-hydrolase domains</fullName>
    </submittedName>
</protein>
<keyword evidence="3" id="KW-0012">Acyltransferase</keyword>
<dbReference type="PANTHER" id="PTHR23028:SF131">
    <property type="entry name" value="BLR2367 PROTEIN"/>
    <property type="match status" value="1"/>
</dbReference>
<keyword evidence="1" id="KW-0472">Membrane</keyword>
<keyword evidence="3" id="KW-0808">Transferase</keyword>
<feature type="transmembrane region" description="Helical" evidence="1">
    <location>
        <begin position="226"/>
        <end position="244"/>
    </location>
</feature>
<feature type="transmembrane region" description="Helical" evidence="1">
    <location>
        <begin position="90"/>
        <end position="107"/>
    </location>
</feature>
<evidence type="ECO:0000313" key="4">
    <source>
        <dbReference type="Proteomes" id="UP000199205"/>
    </source>
</evidence>
<gene>
    <name evidence="3" type="ORF">GA0061101_102184</name>
</gene>
<dbReference type="AlphaFoldDB" id="A0A1C3UDW5"/>
<keyword evidence="1" id="KW-0812">Transmembrane</keyword>
<feature type="transmembrane region" description="Helical" evidence="1">
    <location>
        <begin position="50"/>
        <end position="69"/>
    </location>
</feature>
<feature type="transmembrane region" description="Helical" evidence="1">
    <location>
        <begin position="170"/>
        <end position="189"/>
    </location>
</feature>
<feature type="domain" description="Acyltransferase 3" evidence="2">
    <location>
        <begin position="18"/>
        <end position="326"/>
    </location>
</feature>
<dbReference type="GO" id="GO:0016747">
    <property type="term" value="F:acyltransferase activity, transferring groups other than amino-acyl groups"/>
    <property type="evidence" value="ECO:0007669"/>
    <property type="project" value="InterPro"/>
</dbReference>
<feature type="transmembrane region" description="Helical" evidence="1">
    <location>
        <begin position="195"/>
        <end position="214"/>
    </location>
</feature>
<accession>A0A1C3UDW5</accession>
<feature type="transmembrane region" description="Helical" evidence="1">
    <location>
        <begin position="141"/>
        <end position="163"/>
    </location>
</feature>
<dbReference type="InterPro" id="IPR002656">
    <property type="entry name" value="Acyl_transf_3_dom"/>
</dbReference>
<dbReference type="GO" id="GO:0016787">
    <property type="term" value="F:hydrolase activity"/>
    <property type="evidence" value="ECO:0007669"/>
    <property type="project" value="UniProtKB-KW"/>
</dbReference>
<dbReference type="GO" id="GO:0016020">
    <property type="term" value="C:membrane"/>
    <property type="evidence" value="ECO:0007669"/>
    <property type="project" value="TreeGrafter"/>
</dbReference>